<dbReference type="AlphaFoldDB" id="A0A1W7AD52"/>
<proteinExistence type="predicted"/>
<name>A0A1W7AD52_9STAP</name>
<dbReference type="Pfam" id="PF20037">
    <property type="entry name" value="DUF6440"/>
    <property type="match status" value="1"/>
</dbReference>
<dbReference type="EMBL" id="CP021059">
    <property type="protein sequence ID" value="ARQ07514.1"/>
    <property type="molecule type" value="Genomic_DNA"/>
</dbReference>
<gene>
    <name evidence="2" type="ORF">MCCS_18870</name>
</gene>
<reference evidence="2 3" key="1">
    <citation type="journal article" date="2017" name="Int. J. Syst. Evol. Microbiol.">
        <title>Macrococcus canis sp. nov., a skin bacterium associated with infections in dogs.</title>
        <authorList>
            <person name="Gobeli Brawand S."/>
            <person name="Cotting K."/>
            <person name="Gomez-Sanz E."/>
            <person name="Collaud A."/>
            <person name="Thomann A."/>
            <person name="Brodard I."/>
            <person name="Rodriguez-Campos S."/>
            <person name="Strauss C."/>
            <person name="Perreten V."/>
        </authorList>
    </citation>
    <scope>NUCLEOTIDE SEQUENCE [LARGE SCALE GENOMIC DNA]</scope>
    <source>
        <strain evidence="2 3">KM45013</strain>
    </source>
</reference>
<evidence type="ECO:0000313" key="3">
    <source>
        <dbReference type="Proteomes" id="UP000194154"/>
    </source>
</evidence>
<organism evidence="2 3">
    <name type="scientific">Macrococcoides canis</name>
    <dbReference type="NCBI Taxonomy" id="1855823"/>
    <lineage>
        <taxon>Bacteria</taxon>
        <taxon>Bacillati</taxon>
        <taxon>Bacillota</taxon>
        <taxon>Bacilli</taxon>
        <taxon>Bacillales</taxon>
        <taxon>Staphylococcaceae</taxon>
        <taxon>Macrococcoides</taxon>
    </lineage>
</organism>
<dbReference type="GeneID" id="35295979"/>
<dbReference type="InterPro" id="IPR045515">
    <property type="entry name" value="DUF6440"/>
</dbReference>
<accession>A0A1W7AD52</accession>
<protein>
    <recommendedName>
        <fullName evidence="1">DUF6440 domain-containing protein</fullName>
    </recommendedName>
</protein>
<keyword evidence="3" id="KW-1185">Reference proteome</keyword>
<dbReference type="KEGG" id="mcak:MCCS_18870"/>
<evidence type="ECO:0000259" key="1">
    <source>
        <dbReference type="Pfam" id="PF20037"/>
    </source>
</evidence>
<dbReference type="RefSeq" id="WP_086043067.1">
    <property type="nucleotide sequence ID" value="NZ_CBCRZA010000004.1"/>
</dbReference>
<sequence>MFGNDNEKRFKNYNATSKKESKMMSNYIVVDEQTGVQYLFSAIGYSGGMTVLVDKDGKPLLADGYK</sequence>
<dbReference type="STRING" id="1855823.MCCS_18870"/>
<evidence type="ECO:0000313" key="2">
    <source>
        <dbReference type="EMBL" id="ARQ07514.1"/>
    </source>
</evidence>
<feature type="domain" description="DUF6440" evidence="1">
    <location>
        <begin position="18"/>
        <end position="61"/>
    </location>
</feature>
<dbReference type="OrthoDB" id="9135364at2"/>
<dbReference type="Proteomes" id="UP000194154">
    <property type="component" value="Chromosome"/>
</dbReference>